<dbReference type="EMBL" id="CTEN01000008">
    <property type="protein sequence ID" value="CQR26136.1"/>
    <property type="molecule type" value="Genomic_DNA"/>
</dbReference>
<gene>
    <name evidence="1" type="ORF">BN1356_02480</name>
</gene>
<name>A0A0E4H6T8_9STRE</name>
<dbReference type="Proteomes" id="UP000198604">
    <property type="component" value="Unassembled WGS sequence"/>
</dbReference>
<dbReference type="AlphaFoldDB" id="A0A0E4H6T8"/>
<organism evidence="1 2">
    <name type="scientific">Streptococcus varani</name>
    <dbReference type="NCBI Taxonomy" id="1608583"/>
    <lineage>
        <taxon>Bacteria</taxon>
        <taxon>Bacillati</taxon>
        <taxon>Bacillota</taxon>
        <taxon>Bacilli</taxon>
        <taxon>Lactobacillales</taxon>
        <taxon>Streptococcaceae</taxon>
        <taxon>Streptococcus</taxon>
    </lineage>
</organism>
<proteinExistence type="predicted"/>
<dbReference type="STRING" id="1608583.BN1356_02480"/>
<dbReference type="OrthoDB" id="878359at91061"/>
<protein>
    <submittedName>
        <fullName evidence="1">Uncharacterized protein</fullName>
    </submittedName>
</protein>
<sequence length="227" mass="26115">MGNSSISDEHVFFVALHFTTREILLTEVKQISLEIKQGQKNDRRAKILGAESTINQALQIPDEDPHKQSLLLHAISDLNEGRESIIKEFEIEVNKQISIPNSKVGILFKSMFDEKFNEEISNSFNELNDQLSYIVKSSDLLAKTYSVTGHPQMVDTIFYPVKQLVEENHEYVSQLVELQDFKNDEESRQIKWCVEPEEFIAQIEILEPLQEDMITIEFTGEELLNGV</sequence>
<dbReference type="RefSeq" id="WP_141651849.1">
    <property type="nucleotide sequence ID" value="NZ_CTEN01000008.1"/>
</dbReference>
<evidence type="ECO:0000313" key="1">
    <source>
        <dbReference type="EMBL" id="CQR26136.1"/>
    </source>
</evidence>
<reference evidence="2" key="1">
    <citation type="submission" date="2015-03" db="EMBL/GenBank/DDBJ databases">
        <authorList>
            <person name="Urmite Genomes"/>
        </authorList>
    </citation>
    <scope>NUCLEOTIDE SEQUENCE [LARGE SCALE GENOMIC DNA]</scope>
    <source>
        <strain evidence="2">FF10</strain>
    </source>
</reference>
<accession>A0A0E4H6T8</accession>
<keyword evidence="2" id="KW-1185">Reference proteome</keyword>
<evidence type="ECO:0000313" key="2">
    <source>
        <dbReference type="Proteomes" id="UP000198604"/>
    </source>
</evidence>